<dbReference type="GO" id="GO:0050861">
    <property type="term" value="P:positive regulation of B cell receptor signaling pathway"/>
    <property type="evidence" value="ECO:0007669"/>
    <property type="project" value="TreeGrafter"/>
</dbReference>
<reference evidence="6 7" key="1">
    <citation type="submission" date="2019-09" db="EMBL/GenBank/DDBJ databases">
        <title>Bird 10,000 Genomes (B10K) Project - Family phase.</title>
        <authorList>
            <person name="Zhang G."/>
        </authorList>
    </citation>
    <scope>NUCLEOTIDE SEQUENCE [LARGE SCALE GENOMIC DNA]</scope>
    <source>
        <strain evidence="6">B10K-MSB-37135</strain>
        <tissue evidence="6">Heart</tissue>
    </source>
</reference>
<dbReference type="PANTHER" id="PTHR16186">
    <property type="entry name" value="SIGNAL-TRANSDUCING ADAPTOR PROTEIN-RELATED"/>
    <property type="match status" value="1"/>
</dbReference>
<dbReference type="SUPFAM" id="SSF50729">
    <property type="entry name" value="PH domain-like"/>
    <property type="match status" value="1"/>
</dbReference>
<dbReference type="InterPro" id="IPR039111">
    <property type="entry name" value="STAP1/STAP2"/>
</dbReference>
<dbReference type="InterPro" id="IPR035877">
    <property type="entry name" value="STAP1_SH2"/>
</dbReference>
<feature type="non-terminal residue" evidence="6">
    <location>
        <position position="294"/>
    </location>
</feature>
<feature type="non-terminal residue" evidence="6">
    <location>
        <position position="1"/>
    </location>
</feature>
<dbReference type="PROSITE" id="PS50001">
    <property type="entry name" value="SH2"/>
    <property type="match status" value="1"/>
</dbReference>
<dbReference type="InterPro" id="IPR011993">
    <property type="entry name" value="PH-like_dom_sf"/>
</dbReference>
<dbReference type="PROSITE" id="PS50003">
    <property type="entry name" value="PH_DOMAIN"/>
    <property type="match status" value="1"/>
</dbReference>
<dbReference type="Gene3D" id="2.30.29.30">
    <property type="entry name" value="Pleckstrin-homology domain (PH domain)/Phosphotyrosine-binding domain (PTB)"/>
    <property type="match status" value="1"/>
</dbReference>
<name>A0A7K4LBN9_9AVES</name>
<evidence type="ECO:0000313" key="6">
    <source>
        <dbReference type="EMBL" id="NWJ01289.1"/>
    </source>
</evidence>
<keyword evidence="7" id="KW-1185">Reference proteome</keyword>
<dbReference type="GO" id="GO:0019901">
    <property type="term" value="F:protein kinase binding"/>
    <property type="evidence" value="ECO:0007669"/>
    <property type="project" value="TreeGrafter"/>
</dbReference>
<dbReference type="InterPro" id="IPR001849">
    <property type="entry name" value="PH_domain"/>
</dbReference>
<dbReference type="EMBL" id="VWPW01007335">
    <property type="protein sequence ID" value="NWJ01289.1"/>
    <property type="molecule type" value="Genomic_DNA"/>
</dbReference>
<comment type="caution">
    <text evidence="6">The sequence shown here is derived from an EMBL/GenBank/DDBJ whole genome shotgun (WGS) entry which is preliminary data.</text>
</comment>
<dbReference type="Gene3D" id="3.30.505.10">
    <property type="entry name" value="SH2 domain"/>
    <property type="match status" value="1"/>
</dbReference>
<dbReference type="AlphaFoldDB" id="A0A7K4LBN9"/>
<feature type="domain" description="PH" evidence="5">
    <location>
        <begin position="26"/>
        <end position="123"/>
    </location>
</feature>
<proteinExistence type="predicted"/>
<gene>
    <name evidence="6" type="primary">Stap1</name>
    <name evidence="6" type="ORF">CRYUND_R06312</name>
</gene>
<evidence type="ECO:0000256" key="2">
    <source>
        <dbReference type="ARBA" id="ARBA00022999"/>
    </source>
</evidence>
<organism evidence="6 7">
    <name type="scientific">Crypturellus undulatus</name>
    <dbReference type="NCBI Taxonomy" id="48396"/>
    <lineage>
        <taxon>Eukaryota</taxon>
        <taxon>Metazoa</taxon>
        <taxon>Chordata</taxon>
        <taxon>Craniata</taxon>
        <taxon>Vertebrata</taxon>
        <taxon>Euteleostomi</taxon>
        <taxon>Archelosauria</taxon>
        <taxon>Archosauria</taxon>
        <taxon>Dinosauria</taxon>
        <taxon>Saurischia</taxon>
        <taxon>Theropoda</taxon>
        <taxon>Coelurosauria</taxon>
        <taxon>Aves</taxon>
        <taxon>Palaeognathae</taxon>
        <taxon>Tinamiformes</taxon>
        <taxon>Tinamidae</taxon>
        <taxon>Crypturellus</taxon>
    </lineage>
</organism>
<dbReference type="Proteomes" id="UP000534426">
    <property type="component" value="Unassembled WGS sequence"/>
</dbReference>
<evidence type="ECO:0000256" key="3">
    <source>
        <dbReference type="PROSITE-ProRule" id="PRU00191"/>
    </source>
</evidence>
<evidence type="ECO:0000259" key="4">
    <source>
        <dbReference type="PROSITE" id="PS50001"/>
    </source>
</evidence>
<dbReference type="InterPro" id="IPR000980">
    <property type="entry name" value="SH2"/>
</dbReference>
<sequence length="294" mass="33707">MEEPEEIPKPAPRRIFHERQRVTRLPLYLEGHLWIRHPGCQQEFTVCWTELRGTTLFFYNDKKAATYSQKLDIASLISVTNIHLDENGLAQFILMLSNEELEMKAEESELGKEWKGFILTVTKMSVPLDESFSPSQLMRMHEVLEKEKKRRMMLNDCSSTSLEEDSSPSRNYSSILTAMPACFHAVSRQEAIEMLEKNSSYGNLILRPGSNNKNFAVTIRQVLDVPFIKHYRVMTKGKSFIIQLERQVTVANLHDVIHYFVTQTRGNLKPFVMPAGDNALQRIQCLKGESPAGG</sequence>
<keyword evidence="2 3" id="KW-0727">SH2 domain</keyword>
<dbReference type="PANTHER" id="PTHR16186:SF10">
    <property type="entry name" value="SIGNAL-TRANSDUCING ADAPTOR PROTEIN 1"/>
    <property type="match status" value="1"/>
</dbReference>
<evidence type="ECO:0000313" key="7">
    <source>
        <dbReference type="Proteomes" id="UP000534426"/>
    </source>
</evidence>
<dbReference type="GO" id="GO:0007169">
    <property type="term" value="P:cell surface receptor protein tyrosine kinase signaling pathway"/>
    <property type="evidence" value="ECO:0007669"/>
    <property type="project" value="TreeGrafter"/>
</dbReference>
<dbReference type="CDD" id="cd10403">
    <property type="entry name" value="SH2_STAP1"/>
    <property type="match status" value="1"/>
</dbReference>
<keyword evidence="1" id="KW-0597">Phosphoprotein</keyword>
<dbReference type="SUPFAM" id="SSF55550">
    <property type="entry name" value="SH2 domain"/>
    <property type="match status" value="1"/>
</dbReference>
<feature type="domain" description="SH2" evidence="4">
    <location>
        <begin position="186"/>
        <end position="275"/>
    </location>
</feature>
<evidence type="ECO:0000259" key="5">
    <source>
        <dbReference type="PROSITE" id="PS50003"/>
    </source>
</evidence>
<evidence type="ECO:0000256" key="1">
    <source>
        <dbReference type="ARBA" id="ARBA00022553"/>
    </source>
</evidence>
<dbReference type="InterPro" id="IPR036860">
    <property type="entry name" value="SH2_dom_sf"/>
</dbReference>
<protein>
    <submittedName>
        <fullName evidence="6">STAP1 protein</fullName>
    </submittedName>
</protein>
<accession>A0A7K4LBN9</accession>
<dbReference type="GO" id="GO:0035591">
    <property type="term" value="F:signaling adaptor activity"/>
    <property type="evidence" value="ECO:0007669"/>
    <property type="project" value="InterPro"/>
</dbReference>